<dbReference type="EMBL" id="CAAHFG010000004">
    <property type="protein sequence ID" value="VGO17287.1"/>
    <property type="molecule type" value="Genomic_DNA"/>
</dbReference>
<evidence type="ECO:0000256" key="13">
    <source>
        <dbReference type="SAM" id="SignalP"/>
    </source>
</evidence>
<comment type="similarity">
    <text evidence="10">Belongs to the peroxiredoxin family. BCP/PrxQ subfamily.</text>
</comment>
<dbReference type="GO" id="GO:0034599">
    <property type="term" value="P:cellular response to oxidative stress"/>
    <property type="evidence" value="ECO:0007669"/>
    <property type="project" value="TreeGrafter"/>
</dbReference>
<evidence type="ECO:0000256" key="6">
    <source>
        <dbReference type="ARBA" id="ARBA00023002"/>
    </source>
</evidence>
<evidence type="ECO:0000256" key="1">
    <source>
        <dbReference type="ARBA" id="ARBA00003330"/>
    </source>
</evidence>
<keyword evidence="7" id="KW-1015">Disulfide bond</keyword>
<evidence type="ECO:0000313" key="15">
    <source>
        <dbReference type="EMBL" id="VGO17287.1"/>
    </source>
</evidence>
<keyword evidence="8" id="KW-0676">Redox-active center</keyword>
<reference evidence="15 16" key="1">
    <citation type="submission" date="2019-04" db="EMBL/GenBank/DDBJ databases">
        <authorList>
            <person name="Van Vliet M D."/>
        </authorList>
    </citation>
    <scope>NUCLEOTIDE SEQUENCE [LARGE SCALE GENOMIC DNA]</scope>
    <source>
        <strain evidence="15 16">F1</strain>
    </source>
</reference>
<dbReference type="GO" id="GO:0005737">
    <property type="term" value="C:cytoplasm"/>
    <property type="evidence" value="ECO:0007669"/>
    <property type="project" value="TreeGrafter"/>
</dbReference>
<evidence type="ECO:0000256" key="8">
    <source>
        <dbReference type="ARBA" id="ARBA00023284"/>
    </source>
</evidence>
<evidence type="ECO:0000256" key="11">
    <source>
        <dbReference type="ARBA" id="ARBA00042639"/>
    </source>
</evidence>
<feature type="signal peptide" evidence="13">
    <location>
        <begin position="1"/>
        <end position="20"/>
    </location>
</feature>
<organism evidence="15 16">
    <name type="scientific">Pontiella desulfatans</name>
    <dbReference type="NCBI Taxonomy" id="2750659"/>
    <lineage>
        <taxon>Bacteria</taxon>
        <taxon>Pseudomonadati</taxon>
        <taxon>Kiritimatiellota</taxon>
        <taxon>Kiritimatiellia</taxon>
        <taxon>Kiritimatiellales</taxon>
        <taxon>Pontiellaceae</taxon>
        <taxon>Pontiella</taxon>
    </lineage>
</organism>
<feature type="domain" description="Thioredoxin" evidence="14">
    <location>
        <begin position="22"/>
        <end position="187"/>
    </location>
</feature>
<gene>
    <name evidence="15" type="primary">bcp_5</name>
    <name evidence="15" type="ORF">PDESU_05883</name>
</gene>
<evidence type="ECO:0000256" key="12">
    <source>
        <dbReference type="ARBA" id="ARBA00049091"/>
    </source>
</evidence>
<evidence type="ECO:0000313" key="16">
    <source>
        <dbReference type="Proteomes" id="UP000366872"/>
    </source>
</evidence>
<comment type="catalytic activity">
    <reaction evidence="12">
        <text>a hydroperoxide + [thioredoxin]-dithiol = an alcohol + [thioredoxin]-disulfide + H2O</text>
        <dbReference type="Rhea" id="RHEA:62620"/>
        <dbReference type="Rhea" id="RHEA-COMP:10698"/>
        <dbReference type="Rhea" id="RHEA-COMP:10700"/>
        <dbReference type="ChEBI" id="CHEBI:15377"/>
        <dbReference type="ChEBI" id="CHEBI:29950"/>
        <dbReference type="ChEBI" id="CHEBI:30879"/>
        <dbReference type="ChEBI" id="CHEBI:35924"/>
        <dbReference type="ChEBI" id="CHEBI:50058"/>
        <dbReference type="EC" id="1.11.1.24"/>
    </reaction>
</comment>
<dbReference type="InterPro" id="IPR000866">
    <property type="entry name" value="AhpC/TSA"/>
</dbReference>
<proteinExistence type="inferred from homology"/>
<evidence type="ECO:0000256" key="9">
    <source>
        <dbReference type="ARBA" id="ARBA00032824"/>
    </source>
</evidence>
<keyword evidence="13" id="KW-0732">Signal</keyword>
<dbReference type="FunFam" id="3.40.30.10:FF:000007">
    <property type="entry name" value="Thioredoxin-dependent thiol peroxidase"/>
    <property type="match status" value="1"/>
</dbReference>
<keyword evidence="16" id="KW-1185">Reference proteome</keyword>
<dbReference type="AlphaFoldDB" id="A0A6C2UCI1"/>
<keyword evidence="5" id="KW-0049">Antioxidant</keyword>
<keyword evidence="6" id="KW-0560">Oxidoreductase</keyword>
<evidence type="ECO:0000256" key="7">
    <source>
        <dbReference type="ARBA" id="ARBA00023157"/>
    </source>
</evidence>
<dbReference type="InterPro" id="IPR036249">
    <property type="entry name" value="Thioredoxin-like_sf"/>
</dbReference>
<accession>A0A6C2UCI1</accession>
<evidence type="ECO:0000256" key="5">
    <source>
        <dbReference type="ARBA" id="ARBA00022862"/>
    </source>
</evidence>
<dbReference type="InterPro" id="IPR013766">
    <property type="entry name" value="Thioredoxin_domain"/>
</dbReference>
<comment type="subunit">
    <text evidence="2">Monomer.</text>
</comment>
<name>A0A6C2UCI1_PONDE</name>
<evidence type="ECO:0000256" key="3">
    <source>
        <dbReference type="ARBA" id="ARBA00013017"/>
    </source>
</evidence>
<dbReference type="GO" id="GO:0045454">
    <property type="term" value="P:cell redox homeostasis"/>
    <property type="evidence" value="ECO:0007669"/>
    <property type="project" value="TreeGrafter"/>
</dbReference>
<dbReference type="GO" id="GO:0008379">
    <property type="term" value="F:thioredoxin peroxidase activity"/>
    <property type="evidence" value="ECO:0007669"/>
    <property type="project" value="TreeGrafter"/>
</dbReference>
<feature type="chain" id="PRO_5025484739" description="thioredoxin-dependent peroxiredoxin" evidence="13">
    <location>
        <begin position="21"/>
        <end position="187"/>
    </location>
</feature>
<dbReference type="Proteomes" id="UP000366872">
    <property type="component" value="Unassembled WGS sequence"/>
</dbReference>
<evidence type="ECO:0000256" key="4">
    <source>
        <dbReference type="ARBA" id="ARBA00022559"/>
    </source>
</evidence>
<protein>
    <recommendedName>
        <fullName evidence="3">thioredoxin-dependent peroxiredoxin</fullName>
        <ecNumber evidence="3">1.11.1.24</ecNumber>
    </recommendedName>
    <alternativeName>
        <fullName evidence="9">Thioredoxin peroxidase</fullName>
    </alternativeName>
    <alternativeName>
        <fullName evidence="11">Thioredoxin-dependent peroxiredoxin Bcp</fullName>
    </alternativeName>
</protein>
<dbReference type="SUPFAM" id="SSF52833">
    <property type="entry name" value="Thioredoxin-like"/>
    <property type="match status" value="1"/>
</dbReference>
<dbReference type="PANTHER" id="PTHR42801">
    <property type="entry name" value="THIOREDOXIN-DEPENDENT PEROXIDE REDUCTASE"/>
    <property type="match status" value="1"/>
</dbReference>
<evidence type="ECO:0000259" key="14">
    <source>
        <dbReference type="PROSITE" id="PS51352"/>
    </source>
</evidence>
<keyword evidence="4" id="KW-0575">Peroxidase</keyword>
<dbReference type="EC" id="1.11.1.24" evidence="3"/>
<evidence type="ECO:0000256" key="2">
    <source>
        <dbReference type="ARBA" id="ARBA00011245"/>
    </source>
</evidence>
<dbReference type="InterPro" id="IPR050924">
    <property type="entry name" value="Peroxiredoxin_BCP/PrxQ"/>
</dbReference>
<comment type="function">
    <text evidence="1">Thiol-specific peroxidase that catalyzes the reduction of hydrogen peroxide and organic hydroperoxides to water and alcohols, respectively. Plays a role in cell protection against oxidative stress by detoxifying peroxides and as sensor of hydrogen peroxide-mediated signaling events.</text>
</comment>
<dbReference type="CDD" id="cd03017">
    <property type="entry name" value="PRX_BCP"/>
    <property type="match status" value="1"/>
</dbReference>
<sequence length="187" mass="20377">MHFKNICLTAIALVVASTSAGITVSEKAPEFETVDQDGNAWALKDHLGGKHIVVYFYPAAMTGGCTKQACSYRDHIGQTKDPAFEIVGISGDAPRNLKYFQQAEKLNFTLLSDPDGKIAQAFGVPVASGEKKITRTVDGKEVELVRSATTARWTFIIDPSGKIVYRNDQVKAVQDLDNVLAFLKAKK</sequence>
<dbReference type="PANTHER" id="PTHR42801:SF4">
    <property type="entry name" value="AHPC_TSA FAMILY PROTEIN"/>
    <property type="match status" value="1"/>
</dbReference>
<dbReference type="Pfam" id="PF00578">
    <property type="entry name" value="AhpC-TSA"/>
    <property type="match status" value="1"/>
</dbReference>
<dbReference type="PROSITE" id="PS51352">
    <property type="entry name" value="THIOREDOXIN_2"/>
    <property type="match status" value="1"/>
</dbReference>
<evidence type="ECO:0000256" key="10">
    <source>
        <dbReference type="ARBA" id="ARBA00038489"/>
    </source>
</evidence>
<dbReference type="Gene3D" id="3.40.30.10">
    <property type="entry name" value="Glutaredoxin"/>
    <property type="match status" value="1"/>
</dbReference>
<dbReference type="RefSeq" id="WP_136082771.1">
    <property type="nucleotide sequence ID" value="NZ_CAAHFG010000004.1"/>
</dbReference>